<organism evidence="1 2">
    <name type="scientific">Clostridium tarantellae</name>
    <dbReference type="NCBI Taxonomy" id="39493"/>
    <lineage>
        <taxon>Bacteria</taxon>
        <taxon>Bacillati</taxon>
        <taxon>Bacillota</taxon>
        <taxon>Clostridia</taxon>
        <taxon>Eubacteriales</taxon>
        <taxon>Clostridiaceae</taxon>
        <taxon>Clostridium</taxon>
    </lineage>
</organism>
<dbReference type="Proteomes" id="UP000430345">
    <property type="component" value="Unassembled WGS sequence"/>
</dbReference>
<name>A0A6I1MUC4_9CLOT</name>
<reference evidence="1 2" key="1">
    <citation type="submission" date="2019-10" db="EMBL/GenBank/DDBJ databases">
        <title>The Genome Sequence of Clostridium tarantellae Isolated from Fish Brain.</title>
        <authorList>
            <person name="Bano L."/>
            <person name="Kiel M."/>
            <person name="Sales G."/>
            <person name="Doxey A.C."/>
            <person name="Mansfield M.J."/>
            <person name="Schiavone M."/>
            <person name="Rossetto O."/>
            <person name="Pirazzini M."/>
            <person name="Dobrindt U."/>
            <person name="Montecucco C."/>
        </authorList>
    </citation>
    <scope>NUCLEOTIDE SEQUENCE [LARGE SCALE GENOMIC DNA]</scope>
    <source>
        <strain evidence="1 2">DSM 3997</strain>
    </source>
</reference>
<evidence type="ECO:0000313" key="2">
    <source>
        <dbReference type="Proteomes" id="UP000430345"/>
    </source>
</evidence>
<proteinExistence type="predicted"/>
<evidence type="ECO:0000313" key="1">
    <source>
        <dbReference type="EMBL" id="MPQ44451.1"/>
    </source>
</evidence>
<feature type="non-terminal residue" evidence="1">
    <location>
        <position position="153"/>
    </location>
</feature>
<gene>
    <name evidence="1" type="ORF">GBZ86_11870</name>
</gene>
<dbReference type="EMBL" id="WHJC01000217">
    <property type="protein sequence ID" value="MPQ44451.1"/>
    <property type="molecule type" value="Genomic_DNA"/>
</dbReference>
<protein>
    <submittedName>
        <fullName evidence="1">Uncharacterized protein</fullName>
    </submittedName>
</protein>
<comment type="caution">
    <text evidence="1">The sequence shown here is derived from an EMBL/GenBank/DDBJ whole genome shotgun (WGS) entry which is preliminary data.</text>
</comment>
<dbReference type="AlphaFoldDB" id="A0A6I1MUC4"/>
<keyword evidence="2" id="KW-1185">Reference proteome</keyword>
<accession>A0A6I1MUC4</accession>
<dbReference type="OrthoDB" id="1910906at2"/>
<sequence>MEIKQFKFWDYFIYISKIKYNNIFYDIFTGFYLKIIKDKKVIMIWKIEYMDSFIAYISNIIKIKKTNDKTESIKLKGKLSGIKFIYESCNNGEDSLKDYGFKLEDSNITMILNKSLKELDFNVNSKSNVEDISFLKFKKGLHDKIRCDIQNEV</sequence>
<dbReference type="RefSeq" id="WP_152890932.1">
    <property type="nucleotide sequence ID" value="NZ_WHJC01000217.1"/>
</dbReference>